<dbReference type="GO" id="GO:0070008">
    <property type="term" value="F:serine-type exopeptidase activity"/>
    <property type="evidence" value="ECO:0007669"/>
    <property type="project" value="InterPro"/>
</dbReference>
<reference evidence="8" key="1">
    <citation type="submission" date="2021-01" db="EMBL/GenBank/DDBJ databases">
        <authorList>
            <person name="Corre E."/>
            <person name="Pelletier E."/>
            <person name="Niang G."/>
            <person name="Scheremetjew M."/>
            <person name="Finn R."/>
            <person name="Kale V."/>
            <person name="Holt S."/>
            <person name="Cochrane G."/>
            <person name="Meng A."/>
            <person name="Brown T."/>
            <person name="Cohen L."/>
        </authorList>
    </citation>
    <scope>NUCLEOTIDE SEQUENCE</scope>
    <source>
        <strain evidence="8">CCAP 1951/1</strain>
    </source>
</reference>
<evidence type="ECO:0000256" key="4">
    <source>
        <dbReference type="ARBA" id="ARBA00022801"/>
    </source>
</evidence>
<evidence type="ECO:0000256" key="5">
    <source>
        <dbReference type="ARBA" id="ARBA00023180"/>
    </source>
</evidence>
<sequence length="525" mass="57302">MRTVAFAAIAVLTLALAAPGALAETLFQRQGHPGAANCTTRWYTQYVDHFTFGSHPGWPETYQQRVLTYDKYYRPGGPIFFYVGNEAPITAFADIAGLMWQNAAEFGAALVFAEHRFFGESFPSCRSECMGSLSTMQAMADYALLMTNLTSPTGLYPDSKGIITFGGSYGGMLSAWMRMKYPNLVTGAMACSAPIGMVSPDYDTSSYWAVVTRDATAAGGAAPNCSANVHQALEDIFTMVKQPGGGEKLRELLHLCVTPTAADANQLGYFVQASFDSMAMGNYPFPTYYISGEPGHPAPAWPMRVACSNIATAAPTAEERITNLYNAISVMINITGTKQCYDTSGNNPSVFSAIWDFMVCTAGLINEQPYFPATGPPHDMFWEQPLWPKSKMEAYCERTYGKKPRWGELWMGLGLDAIPASSNIIFANGLLDPWHSGGILQNVSSSILALIIPEGAHHLDLFFATPEDPPGVAEVRRTQLANIRQWMDEAKLRGVGVHHRETAASSHERATFRKPTSEHLLGSRP</sequence>
<organism evidence="8">
    <name type="scientific">Neobodo designis</name>
    <name type="common">Flagellated protozoan</name>
    <name type="synonym">Bodo designis</name>
    <dbReference type="NCBI Taxonomy" id="312471"/>
    <lineage>
        <taxon>Eukaryota</taxon>
        <taxon>Discoba</taxon>
        <taxon>Euglenozoa</taxon>
        <taxon>Kinetoplastea</taxon>
        <taxon>Metakinetoplastina</taxon>
        <taxon>Neobodonida</taxon>
        <taxon>Neobodo</taxon>
    </lineage>
</organism>
<dbReference type="Pfam" id="PF05577">
    <property type="entry name" value="Peptidase_S28"/>
    <property type="match status" value="1"/>
</dbReference>
<keyword evidence="5" id="KW-0325">Glycoprotein</keyword>
<comment type="similarity">
    <text evidence="1">Belongs to the peptidase S28 family.</text>
</comment>
<feature type="compositionally biased region" description="Basic and acidic residues" evidence="6">
    <location>
        <begin position="503"/>
        <end position="517"/>
    </location>
</feature>
<keyword evidence="2" id="KW-0645">Protease</keyword>
<dbReference type="PANTHER" id="PTHR11010:SF38">
    <property type="entry name" value="LYSOSOMAL PRO-X CARBOXYPEPTIDASE"/>
    <property type="match status" value="1"/>
</dbReference>
<feature type="chain" id="PRO_5031554667" evidence="7">
    <location>
        <begin position="24"/>
        <end position="525"/>
    </location>
</feature>
<protein>
    <submittedName>
        <fullName evidence="8">Uncharacterized protein</fullName>
    </submittedName>
</protein>
<evidence type="ECO:0000313" key="8">
    <source>
        <dbReference type="EMBL" id="CAD9128519.1"/>
    </source>
</evidence>
<evidence type="ECO:0000256" key="6">
    <source>
        <dbReference type="SAM" id="MobiDB-lite"/>
    </source>
</evidence>
<dbReference type="GO" id="GO:0006508">
    <property type="term" value="P:proteolysis"/>
    <property type="evidence" value="ECO:0007669"/>
    <property type="project" value="UniProtKB-KW"/>
</dbReference>
<feature type="region of interest" description="Disordered" evidence="6">
    <location>
        <begin position="503"/>
        <end position="525"/>
    </location>
</feature>
<dbReference type="InterPro" id="IPR042269">
    <property type="entry name" value="Ser_carbopepase_S28_SKS"/>
</dbReference>
<feature type="signal peptide" evidence="7">
    <location>
        <begin position="1"/>
        <end position="23"/>
    </location>
</feature>
<dbReference type="GO" id="GO:0008239">
    <property type="term" value="F:dipeptidyl-peptidase activity"/>
    <property type="evidence" value="ECO:0007669"/>
    <property type="project" value="TreeGrafter"/>
</dbReference>
<gene>
    <name evidence="8" type="ORF">NDES1114_LOCUS21155</name>
</gene>
<dbReference type="AlphaFoldDB" id="A0A7S1Q9V3"/>
<dbReference type="PANTHER" id="PTHR11010">
    <property type="entry name" value="PROTEASE S28 PRO-X CARBOXYPEPTIDASE-RELATED"/>
    <property type="match status" value="1"/>
</dbReference>
<keyword evidence="4" id="KW-0378">Hydrolase</keyword>
<dbReference type="SUPFAM" id="SSF53474">
    <property type="entry name" value="alpha/beta-Hydrolases"/>
    <property type="match status" value="1"/>
</dbReference>
<proteinExistence type="inferred from homology"/>
<dbReference type="EMBL" id="HBGF01031683">
    <property type="protein sequence ID" value="CAD9128519.1"/>
    <property type="molecule type" value="Transcribed_RNA"/>
</dbReference>
<evidence type="ECO:0000256" key="2">
    <source>
        <dbReference type="ARBA" id="ARBA00022670"/>
    </source>
</evidence>
<accession>A0A7S1Q9V3</accession>
<dbReference type="Gene3D" id="3.40.50.1820">
    <property type="entry name" value="alpha/beta hydrolase"/>
    <property type="match status" value="1"/>
</dbReference>
<dbReference type="Gene3D" id="1.20.120.980">
    <property type="entry name" value="Serine carboxypeptidase S28, SKS domain"/>
    <property type="match status" value="1"/>
</dbReference>
<evidence type="ECO:0000256" key="7">
    <source>
        <dbReference type="SAM" id="SignalP"/>
    </source>
</evidence>
<dbReference type="InterPro" id="IPR029058">
    <property type="entry name" value="AB_hydrolase_fold"/>
</dbReference>
<evidence type="ECO:0000256" key="1">
    <source>
        <dbReference type="ARBA" id="ARBA00011079"/>
    </source>
</evidence>
<dbReference type="InterPro" id="IPR008758">
    <property type="entry name" value="Peptidase_S28"/>
</dbReference>
<name>A0A7S1Q9V3_NEODS</name>
<evidence type="ECO:0000256" key="3">
    <source>
        <dbReference type="ARBA" id="ARBA00022729"/>
    </source>
</evidence>
<keyword evidence="3 7" id="KW-0732">Signal</keyword>